<dbReference type="Gene3D" id="3.10.560.10">
    <property type="entry name" value="Outer membrane lipoprotein wza domain like"/>
    <property type="match status" value="2"/>
</dbReference>
<dbReference type="STRING" id="314278.NB231_02833"/>
<evidence type="ECO:0000259" key="4">
    <source>
        <dbReference type="Pfam" id="PF02563"/>
    </source>
</evidence>
<evidence type="ECO:0000313" key="6">
    <source>
        <dbReference type="EMBL" id="EAR21667.1"/>
    </source>
</evidence>
<accession>A4BRU6</accession>
<dbReference type="InterPro" id="IPR003715">
    <property type="entry name" value="Poly_export_N"/>
</dbReference>
<proteinExistence type="predicted"/>
<feature type="domain" description="Polysaccharide export protein N-terminal" evidence="4">
    <location>
        <begin position="104"/>
        <end position="176"/>
    </location>
</feature>
<reference evidence="6 7" key="1">
    <citation type="submission" date="2006-02" db="EMBL/GenBank/DDBJ databases">
        <authorList>
            <person name="Waterbury J."/>
            <person name="Ferriera S."/>
            <person name="Johnson J."/>
            <person name="Kravitz S."/>
            <person name="Halpern A."/>
            <person name="Remington K."/>
            <person name="Beeson K."/>
            <person name="Tran B."/>
            <person name="Rogers Y.-H."/>
            <person name="Friedman R."/>
            <person name="Venter J.C."/>
        </authorList>
    </citation>
    <scope>NUCLEOTIDE SEQUENCE [LARGE SCALE GENOMIC DNA]</scope>
    <source>
        <strain evidence="6 7">Nb-231</strain>
    </source>
</reference>
<feature type="signal peptide" evidence="3">
    <location>
        <begin position="1"/>
        <end position="34"/>
    </location>
</feature>
<dbReference type="Gene3D" id="3.30.1950.10">
    <property type="entry name" value="wza like domain"/>
    <property type="match status" value="1"/>
</dbReference>
<dbReference type="InterPro" id="IPR049712">
    <property type="entry name" value="Poly_export"/>
</dbReference>
<comment type="caution">
    <text evidence="6">The sequence shown here is derived from an EMBL/GenBank/DDBJ whole genome shotgun (WGS) entry which is preliminary data.</text>
</comment>
<keyword evidence="7" id="KW-1185">Reference proteome</keyword>
<dbReference type="EMBL" id="AAOF01000007">
    <property type="protein sequence ID" value="EAR21667.1"/>
    <property type="molecule type" value="Genomic_DNA"/>
</dbReference>
<name>A4BRU6_9GAMM</name>
<evidence type="ECO:0000256" key="2">
    <source>
        <dbReference type="SAM" id="MobiDB-lite"/>
    </source>
</evidence>
<feature type="region of interest" description="Disordered" evidence="2">
    <location>
        <begin position="56"/>
        <end position="79"/>
    </location>
</feature>
<dbReference type="Pfam" id="PF02563">
    <property type="entry name" value="Poly_export"/>
    <property type="match status" value="1"/>
</dbReference>
<dbReference type="Pfam" id="PF10531">
    <property type="entry name" value="SLBB"/>
    <property type="match status" value="1"/>
</dbReference>
<dbReference type="eggNOG" id="COG1596">
    <property type="taxonomic scope" value="Bacteria"/>
</dbReference>
<evidence type="ECO:0000259" key="5">
    <source>
        <dbReference type="Pfam" id="PF10531"/>
    </source>
</evidence>
<sequence>MSGRWRGVSLAKAPPAALALLCLILALLSAPAAAQVFNGMGDIPSRAQAEQIPAALEPPSAVDRRTGTNGPVEQKSTLDEEEIPPFGADLFTGGFRGPRASGLNPTYRILPGDRVTLRAWGAVEIDQVLPVDAQGNIFVPYVGPVHVQGVSNSELNARVKAAIQQIFTDNLSVYTNLQGVQPVAVFVTGYVNKPGRYAGNPSDSVLYFLDQASGIDEDTGSFRRIHILRHGKTIAAADLYDFLTRGALPRPQFQDGDTIVVEPRGPVVTVAGDVAQAHRYELDGEAQLGDELLDLVQLNPGVSQALVTGVREQGPFSAYFTLQEFQGSELRAGDDIFFTADQHADAIVVQIEGSYKGPSRYVVPKDATLKQLLNIVPVDSALAAVESVSIRRESVAERQHQALEDSLRRLETTYLGASSSTAEEARIRVQEAELIQDFVKRAREVEPNGRIVVAHMGQVSDIRLQDGDVITLPERSDSVLISGEVLVPGAMVYTEGRTALDYIERAGGFTEHANRDDVLIIRQNGEALPASDVALRSGDEILVLPKAPTKNLQLASTLAQILFQAAITTRVVLGL</sequence>
<dbReference type="GO" id="GO:0015159">
    <property type="term" value="F:polysaccharide transmembrane transporter activity"/>
    <property type="evidence" value="ECO:0007669"/>
    <property type="project" value="InterPro"/>
</dbReference>
<gene>
    <name evidence="6" type="ORF">NB231_02833</name>
</gene>
<organism evidence="6 7">
    <name type="scientific">Nitrococcus mobilis Nb-231</name>
    <dbReference type="NCBI Taxonomy" id="314278"/>
    <lineage>
        <taxon>Bacteria</taxon>
        <taxon>Pseudomonadati</taxon>
        <taxon>Pseudomonadota</taxon>
        <taxon>Gammaproteobacteria</taxon>
        <taxon>Chromatiales</taxon>
        <taxon>Ectothiorhodospiraceae</taxon>
        <taxon>Nitrococcus</taxon>
    </lineage>
</organism>
<dbReference type="RefSeq" id="WP_004999586.1">
    <property type="nucleotide sequence ID" value="NZ_CH672427.1"/>
</dbReference>
<feature type="chain" id="PRO_5002666719" evidence="3">
    <location>
        <begin position="35"/>
        <end position="575"/>
    </location>
</feature>
<dbReference type="AlphaFoldDB" id="A4BRU6"/>
<evidence type="ECO:0000313" key="7">
    <source>
        <dbReference type="Proteomes" id="UP000003374"/>
    </source>
</evidence>
<dbReference type="PANTHER" id="PTHR33619:SF3">
    <property type="entry name" value="POLYSACCHARIDE EXPORT PROTEIN GFCE-RELATED"/>
    <property type="match status" value="1"/>
</dbReference>
<dbReference type="Proteomes" id="UP000003374">
    <property type="component" value="Unassembled WGS sequence"/>
</dbReference>
<keyword evidence="1 3" id="KW-0732">Signal</keyword>
<dbReference type="InterPro" id="IPR019554">
    <property type="entry name" value="Soluble_ligand-bd"/>
</dbReference>
<feature type="domain" description="Soluble ligand binding" evidence="5">
    <location>
        <begin position="481"/>
        <end position="526"/>
    </location>
</feature>
<evidence type="ECO:0000256" key="3">
    <source>
        <dbReference type="SAM" id="SignalP"/>
    </source>
</evidence>
<evidence type="ECO:0000256" key="1">
    <source>
        <dbReference type="ARBA" id="ARBA00022729"/>
    </source>
</evidence>
<dbReference type="HOGENOM" id="CLU_036993_0_0_6"/>
<dbReference type="PANTHER" id="PTHR33619">
    <property type="entry name" value="POLYSACCHARIDE EXPORT PROTEIN GFCE-RELATED"/>
    <property type="match status" value="1"/>
</dbReference>
<protein>
    <submittedName>
        <fullName evidence="6">Capsular polysaccharide transport protein, putative</fullName>
    </submittedName>
</protein>